<keyword evidence="4" id="KW-0804">Transcription</keyword>
<dbReference type="PRINTS" id="PR00039">
    <property type="entry name" value="HTHLYSR"/>
</dbReference>
<dbReference type="Gene3D" id="1.10.10.10">
    <property type="entry name" value="Winged helix-like DNA-binding domain superfamily/Winged helix DNA-binding domain"/>
    <property type="match status" value="1"/>
</dbReference>
<evidence type="ECO:0000313" key="7">
    <source>
        <dbReference type="Proteomes" id="UP001239782"/>
    </source>
</evidence>
<evidence type="ECO:0000256" key="1">
    <source>
        <dbReference type="ARBA" id="ARBA00009437"/>
    </source>
</evidence>
<dbReference type="FunFam" id="1.10.10.10:FF:000001">
    <property type="entry name" value="LysR family transcriptional regulator"/>
    <property type="match status" value="1"/>
</dbReference>
<dbReference type="EMBL" id="CP133548">
    <property type="protein sequence ID" value="WMS89145.1"/>
    <property type="molecule type" value="Genomic_DNA"/>
</dbReference>
<evidence type="ECO:0000259" key="5">
    <source>
        <dbReference type="PROSITE" id="PS50931"/>
    </source>
</evidence>
<dbReference type="Pfam" id="PF00126">
    <property type="entry name" value="HTH_1"/>
    <property type="match status" value="1"/>
</dbReference>
<dbReference type="Pfam" id="PF03466">
    <property type="entry name" value="LysR_substrate"/>
    <property type="match status" value="1"/>
</dbReference>
<dbReference type="PANTHER" id="PTHR30579">
    <property type="entry name" value="TRANSCRIPTIONAL REGULATOR"/>
    <property type="match status" value="1"/>
</dbReference>
<reference evidence="6 7" key="1">
    <citation type="submission" date="2023-08" db="EMBL/GenBank/DDBJ databases">
        <title>Pleionea litopenaei sp. nov., isolated from stomach of juvenile Litopenaeus vannamei.</title>
        <authorList>
            <person name="Rho A.M."/>
            <person name="Hwang C.Y."/>
        </authorList>
    </citation>
    <scope>NUCLEOTIDE SEQUENCE [LARGE SCALE GENOMIC DNA]</scope>
    <source>
        <strain evidence="6 7">HL-JVS1</strain>
    </source>
</reference>
<dbReference type="GO" id="GO:0003700">
    <property type="term" value="F:DNA-binding transcription factor activity"/>
    <property type="evidence" value="ECO:0007669"/>
    <property type="project" value="InterPro"/>
</dbReference>
<gene>
    <name evidence="6" type="ORF">Q9312_09600</name>
</gene>
<dbReference type="RefSeq" id="WP_309204399.1">
    <property type="nucleotide sequence ID" value="NZ_CP133548.1"/>
</dbReference>
<evidence type="ECO:0000256" key="2">
    <source>
        <dbReference type="ARBA" id="ARBA00023015"/>
    </source>
</evidence>
<keyword evidence="3" id="KW-0238">DNA-binding</keyword>
<proteinExistence type="inferred from homology"/>
<name>A0AA51RX11_9GAMM</name>
<evidence type="ECO:0000313" key="6">
    <source>
        <dbReference type="EMBL" id="WMS89145.1"/>
    </source>
</evidence>
<dbReference type="SUPFAM" id="SSF46785">
    <property type="entry name" value="Winged helix' DNA-binding domain"/>
    <property type="match status" value="1"/>
</dbReference>
<dbReference type="InterPro" id="IPR036388">
    <property type="entry name" value="WH-like_DNA-bd_sf"/>
</dbReference>
<evidence type="ECO:0000256" key="4">
    <source>
        <dbReference type="ARBA" id="ARBA00023163"/>
    </source>
</evidence>
<protein>
    <submittedName>
        <fullName evidence="6">LysR family transcriptional regulator</fullName>
    </submittedName>
</protein>
<keyword evidence="2" id="KW-0805">Transcription regulation</keyword>
<dbReference type="SUPFAM" id="SSF53850">
    <property type="entry name" value="Periplasmic binding protein-like II"/>
    <property type="match status" value="1"/>
</dbReference>
<accession>A0AA51RX11</accession>
<dbReference type="AlphaFoldDB" id="A0AA51RX11"/>
<dbReference type="InterPro" id="IPR036390">
    <property type="entry name" value="WH_DNA-bd_sf"/>
</dbReference>
<dbReference type="GO" id="GO:0003677">
    <property type="term" value="F:DNA binding"/>
    <property type="evidence" value="ECO:0007669"/>
    <property type="project" value="UniProtKB-KW"/>
</dbReference>
<dbReference type="Gene3D" id="3.40.190.10">
    <property type="entry name" value="Periplasmic binding protein-like II"/>
    <property type="match status" value="2"/>
</dbReference>
<dbReference type="KEGG" id="plei:Q9312_09600"/>
<keyword evidence="7" id="KW-1185">Reference proteome</keyword>
<dbReference type="InterPro" id="IPR005119">
    <property type="entry name" value="LysR_subst-bd"/>
</dbReference>
<dbReference type="PANTHER" id="PTHR30579:SF8">
    <property type="entry name" value="HTH-TYPE TRANSCRIPTIONAL REGULATOR HDFR"/>
    <property type="match status" value="1"/>
</dbReference>
<organism evidence="6 7">
    <name type="scientific">Pleionea litopenaei</name>
    <dbReference type="NCBI Taxonomy" id="3070815"/>
    <lineage>
        <taxon>Bacteria</taxon>
        <taxon>Pseudomonadati</taxon>
        <taxon>Pseudomonadota</taxon>
        <taxon>Gammaproteobacteria</taxon>
        <taxon>Oceanospirillales</taxon>
        <taxon>Pleioneaceae</taxon>
        <taxon>Pleionea</taxon>
    </lineage>
</organism>
<dbReference type="InterPro" id="IPR050176">
    <property type="entry name" value="LTTR"/>
</dbReference>
<dbReference type="PROSITE" id="PS50931">
    <property type="entry name" value="HTH_LYSR"/>
    <property type="match status" value="1"/>
</dbReference>
<feature type="domain" description="HTH lysR-type" evidence="5">
    <location>
        <begin position="4"/>
        <end position="61"/>
    </location>
</feature>
<dbReference type="Proteomes" id="UP001239782">
    <property type="component" value="Chromosome"/>
</dbReference>
<comment type="similarity">
    <text evidence="1">Belongs to the LysR transcriptional regulatory family.</text>
</comment>
<evidence type="ECO:0000256" key="3">
    <source>
        <dbReference type="ARBA" id="ARBA00023125"/>
    </source>
</evidence>
<sequence length="282" mass="32482">MYNLDISLLRTFLEVNKTRHFGKTAENLYLTQSAVSARIKQLEDLLGVPLFRRFRNNIQLTPQGERLIHHAEQILNAWTQAVQEVSLPESSSQLVLGAPQSLWEAKLSILPIRLFEAIEDIHTRTESLDTKTILRRLQERTIDFGFIFDHSKVDELVTEQLTSIDLRLYSSFNDKSFADIEENQYVMVDWGQSFSALHAKHLPHIRSPKLHASDWLMAVEYLNQIGGYAFLPTSLVECNEYPLYPVKEAPSMQREVYLCYHTSLSRLDDFSDILAVIKASLN</sequence>
<dbReference type="InterPro" id="IPR000847">
    <property type="entry name" value="LysR_HTH_N"/>
</dbReference>